<protein>
    <submittedName>
        <fullName evidence="1">Uncharacterized protein</fullName>
    </submittedName>
</protein>
<organism evidence="1 2">
    <name type="scientific">Neoasaia chiangmaiensis</name>
    <dbReference type="NCBI Taxonomy" id="320497"/>
    <lineage>
        <taxon>Bacteria</taxon>
        <taxon>Pseudomonadati</taxon>
        <taxon>Pseudomonadota</taxon>
        <taxon>Alphaproteobacteria</taxon>
        <taxon>Acetobacterales</taxon>
        <taxon>Acetobacteraceae</taxon>
        <taxon>Neoasaia</taxon>
    </lineage>
</organism>
<dbReference type="OrthoDB" id="7275499at2"/>
<dbReference type="STRING" id="320497.A0U93_10915"/>
<dbReference type="Proteomes" id="UP000188604">
    <property type="component" value="Chromosome"/>
</dbReference>
<sequence length="79" mass="9017">MDRIGPTPDRHAEQNRQDIKKFKSRTLGMAIGFVLFAVFLGLGCYYTTIDEQNHLHYNLGLFIAAIVFGCVFLYHMCTS</sequence>
<reference evidence="1 2" key="1">
    <citation type="submission" date="2016-03" db="EMBL/GenBank/DDBJ databases">
        <title>Acetic acid bacteria sequencing.</title>
        <authorList>
            <person name="Brandt J."/>
            <person name="Jakob F."/>
            <person name="Vogel R.F."/>
        </authorList>
    </citation>
    <scope>NUCLEOTIDE SEQUENCE [LARGE SCALE GENOMIC DNA]</scope>
    <source>
        <strain evidence="1 2">NBRC 101099</strain>
    </source>
</reference>
<keyword evidence="2" id="KW-1185">Reference proteome</keyword>
<gene>
    <name evidence="1" type="ORF">A0U93_10915</name>
</gene>
<dbReference type="RefSeq" id="WP_077807397.1">
    <property type="nucleotide sequence ID" value="NZ_BJXS01000003.1"/>
</dbReference>
<accession>A0A1U9KRB6</accession>
<dbReference type="AlphaFoldDB" id="A0A1U9KRB6"/>
<dbReference type="EMBL" id="CP014691">
    <property type="protein sequence ID" value="AQS88368.1"/>
    <property type="molecule type" value="Genomic_DNA"/>
</dbReference>
<evidence type="ECO:0000313" key="2">
    <source>
        <dbReference type="Proteomes" id="UP000188604"/>
    </source>
</evidence>
<evidence type="ECO:0000313" key="1">
    <source>
        <dbReference type="EMBL" id="AQS88368.1"/>
    </source>
</evidence>
<proteinExistence type="predicted"/>
<dbReference type="KEGG" id="nch:A0U93_10915"/>
<name>A0A1U9KRB6_9PROT</name>